<feature type="region of interest" description="Disordered" evidence="1">
    <location>
        <begin position="1"/>
        <end position="34"/>
    </location>
</feature>
<evidence type="ECO:0000313" key="3">
    <source>
        <dbReference type="Proteomes" id="UP000799537"/>
    </source>
</evidence>
<evidence type="ECO:0000256" key="1">
    <source>
        <dbReference type="SAM" id="MobiDB-lite"/>
    </source>
</evidence>
<gene>
    <name evidence="2" type="ORF">M409DRAFT_24376</name>
</gene>
<organism evidence="2 3">
    <name type="scientific">Zasmidium cellare ATCC 36951</name>
    <dbReference type="NCBI Taxonomy" id="1080233"/>
    <lineage>
        <taxon>Eukaryota</taxon>
        <taxon>Fungi</taxon>
        <taxon>Dikarya</taxon>
        <taxon>Ascomycota</taxon>
        <taxon>Pezizomycotina</taxon>
        <taxon>Dothideomycetes</taxon>
        <taxon>Dothideomycetidae</taxon>
        <taxon>Mycosphaerellales</taxon>
        <taxon>Mycosphaerellaceae</taxon>
        <taxon>Zasmidium</taxon>
    </lineage>
</organism>
<protein>
    <submittedName>
        <fullName evidence="2">Uncharacterized protein</fullName>
    </submittedName>
</protein>
<dbReference type="GeneID" id="54560488"/>
<feature type="compositionally biased region" description="Low complexity" evidence="1">
    <location>
        <begin position="7"/>
        <end position="18"/>
    </location>
</feature>
<sequence>MSHCHWPGTRGRPPTTRGAYQGPDDPTWTGRDRFNTSRMWNRNLRRYAGNDRGLEVAYGGGWGGAYGREWFDEARGRLRGLQGGGGSPSIPINTSTHYQTHTSTMQGWPGSRGRPSFGRAGYFGPNGRFRGRDALLDNQLVNRTSALGWPQYDFGYGGGWAGPWGQTQRVRMQNQFNALQPGFVYPGRRSYGNAPRYGGFI</sequence>
<proteinExistence type="predicted"/>
<name>A0A6A6CFV2_ZASCE</name>
<evidence type="ECO:0000313" key="2">
    <source>
        <dbReference type="EMBL" id="KAF2165523.1"/>
    </source>
</evidence>
<reference evidence="2" key="1">
    <citation type="journal article" date="2020" name="Stud. Mycol.">
        <title>101 Dothideomycetes genomes: a test case for predicting lifestyles and emergence of pathogens.</title>
        <authorList>
            <person name="Haridas S."/>
            <person name="Albert R."/>
            <person name="Binder M."/>
            <person name="Bloem J."/>
            <person name="Labutti K."/>
            <person name="Salamov A."/>
            <person name="Andreopoulos B."/>
            <person name="Baker S."/>
            <person name="Barry K."/>
            <person name="Bills G."/>
            <person name="Bluhm B."/>
            <person name="Cannon C."/>
            <person name="Castanera R."/>
            <person name="Culley D."/>
            <person name="Daum C."/>
            <person name="Ezra D."/>
            <person name="Gonzalez J."/>
            <person name="Henrissat B."/>
            <person name="Kuo A."/>
            <person name="Liang C."/>
            <person name="Lipzen A."/>
            <person name="Lutzoni F."/>
            <person name="Magnuson J."/>
            <person name="Mondo S."/>
            <person name="Nolan M."/>
            <person name="Ohm R."/>
            <person name="Pangilinan J."/>
            <person name="Park H.-J."/>
            <person name="Ramirez L."/>
            <person name="Alfaro M."/>
            <person name="Sun H."/>
            <person name="Tritt A."/>
            <person name="Yoshinaga Y."/>
            <person name="Zwiers L.-H."/>
            <person name="Turgeon B."/>
            <person name="Goodwin S."/>
            <person name="Spatafora J."/>
            <person name="Crous P."/>
            <person name="Grigoriev I."/>
        </authorList>
    </citation>
    <scope>NUCLEOTIDE SEQUENCE</scope>
    <source>
        <strain evidence="2">ATCC 36951</strain>
    </source>
</reference>
<accession>A0A6A6CFV2</accession>
<dbReference type="Proteomes" id="UP000799537">
    <property type="component" value="Unassembled WGS sequence"/>
</dbReference>
<dbReference type="AlphaFoldDB" id="A0A6A6CFV2"/>
<dbReference type="RefSeq" id="XP_033666412.1">
    <property type="nucleotide sequence ID" value="XM_033807216.1"/>
</dbReference>
<dbReference type="EMBL" id="ML993600">
    <property type="protein sequence ID" value="KAF2165523.1"/>
    <property type="molecule type" value="Genomic_DNA"/>
</dbReference>
<keyword evidence="3" id="KW-1185">Reference proteome</keyword>